<dbReference type="PANTHER" id="PTHR43179">
    <property type="entry name" value="RHAMNOSYLTRANSFERASE WBBL"/>
    <property type="match status" value="1"/>
</dbReference>
<accession>A0ABR9B771</accession>
<organism evidence="2 3">
    <name type="scientific">Paenibacillus arenosi</name>
    <dbReference type="NCBI Taxonomy" id="2774142"/>
    <lineage>
        <taxon>Bacteria</taxon>
        <taxon>Bacillati</taxon>
        <taxon>Bacillota</taxon>
        <taxon>Bacilli</taxon>
        <taxon>Bacillales</taxon>
        <taxon>Paenibacillaceae</taxon>
        <taxon>Paenibacillus</taxon>
    </lineage>
</organism>
<name>A0ABR9B771_9BACL</name>
<dbReference type="Gene3D" id="3.90.550.10">
    <property type="entry name" value="Spore Coat Polysaccharide Biosynthesis Protein SpsA, Chain A"/>
    <property type="match status" value="2"/>
</dbReference>
<dbReference type="PANTHER" id="PTHR43179:SF7">
    <property type="entry name" value="RHAMNOSYLTRANSFERASE WBBL"/>
    <property type="match status" value="1"/>
</dbReference>
<dbReference type="SUPFAM" id="SSF53448">
    <property type="entry name" value="Nucleotide-diphospho-sugar transferases"/>
    <property type="match status" value="2"/>
</dbReference>
<proteinExistence type="predicted"/>
<evidence type="ECO:0000259" key="1">
    <source>
        <dbReference type="Pfam" id="PF00535"/>
    </source>
</evidence>
<dbReference type="EMBL" id="JACYTN010000033">
    <property type="protein sequence ID" value="MBD8500991.1"/>
    <property type="molecule type" value="Genomic_DNA"/>
</dbReference>
<dbReference type="CDD" id="cd04184">
    <property type="entry name" value="GT2_RfbC_Mx_like"/>
    <property type="match status" value="1"/>
</dbReference>
<dbReference type="CDD" id="cd04186">
    <property type="entry name" value="GT_2_like_c"/>
    <property type="match status" value="1"/>
</dbReference>
<dbReference type="InterPro" id="IPR029044">
    <property type="entry name" value="Nucleotide-diphossugar_trans"/>
</dbReference>
<dbReference type="Proteomes" id="UP000634529">
    <property type="component" value="Unassembled WGS sequence"/>
</dbReference>
<evidence type="ECO:0000313" key="2">
    <source>
        <dbReference type="EMBL" id="MBD8500991.1"/>
    </source>
</evidence>
<protein>
    <submittedName>
        <fullName evidence="2">Glycosyltransferase family 2 protein</fullName>
    </submittedName>
</protein>
<keyword evidence="3" id="KW-1185">Reference proteome</keyword>
<evidence type="ECO:0000313" key="3">
    <source>
        <dbReference type="Proteomes" id="UP000634529"/>
    </source>
</evidence>
<feature type="domain" description="Glycosyltransferase 2-like" evidence="1">
    <location>
        <begin position="426"/>
        <end position="603"/>
    </location>
</feature>
<gene>
    <name evidence="2" type="ORF">IFO66_22140</name>
</gene>
<feature type="domain" description="Glycosyltransferase 2-like" evidence="1">
    <location>
        <begin position="169"/>
        <end position="330"/>
    </location>
</feature>
<sequence length="692" mass="79914">MTVSGWGFSLMDTLVDIQIKSESEKTCIINRAERADVEQAYDLDKGVKKGFHLEYKLDKNDANIIIEFKDGLCKHTHIINLKEIEREKKRNLRKKYVRFIRSIRVRNVINGMRMMKKHGFSFFYSTLKSKITFEQSAISYHNWYLHHRASADELDQQKNKGFNYEPLVSIVVPTFNTPKSFLIEMIESVRQQTYSHWELCIADGDSKSVEVKDLLQHYAKLDSRIKVKFLNENKGISGNSNEALSLATGKYIGLFDHDDLLTPDALYEVVKSINENNRPDFIYSDEDKIDEKGHEYFDPHFKPDWSPDTLRSYNYICHFTVFSKKLLDKVGVFNSDFDGSQDYDLILRLTEQAEGIIHIPKILYHWRSHLNSTASNVSAKTYTMDAAKKALYAHLERVGLAGTVQDNTLVTSYRTQYELTGTPKVSILIPNKDQYETLKICIDSILRETTYKNYEIIIIENNSTTPEIFDYYKSLEGNEQIKIVTWKDGFNYSAINNFGAKYASGEHFVLLNNDIEIITPRWIEEMLMYVQRSDVGIAGAKLYYPDNSIQHAGVIIGLGGVAGHSHKYFPREVDGFKGRLKIVQNLSAVTAACLMVRKEVFEQVEGLDERFKVAFNDVDFCLKVRAMGYQVIFTPFAEMYHHESISRGAEDTPEKIERFKGEIALFHKKWGGYVDPFYSPNLTLDREDFSYK</sequence>
<dbReference type="Pfam" id="PF00535">
    <property type="entry name" value="Glycos_transf_2"/>
    <property type="match status" value="2"/>
</dbReference>
<reference evidence="2 3" key="1">
    <citation type="submission" date="2020-09" db="EMBL/GenBank/DDBJ databases">
        <title>Paenibacillus sp. CAU 1523 isolated from sand of Haeundae Beach.</title>
        <authorList>
            <person name="Kim W."/>
        </authorList>
    </citation>
    <scope>NUCLEOTIDE SEQUENCE [LARGE SCALE GENOMIC DNA]</scope>
    <source>
        <strain evidence="2 3">CAU 1523</strain>
    </source>
</reference>
<dbReference type="InterPro" id="IPR001173">
    <property type="entry name" value="Glyco_trans_2-like"/>
</dbReference>
<comment type="caution">
    <text evidence="2">The sequence shown here is derived from an EMBL/GenBank/DDBJ whole genome shotgun (WGS) entry which is preliminary data.</text>
</comment>